<comment type="caution">
    <text evidence="1">The sequence shown here is derived from an EMBL/GenBank/DDBJ whole genome shotgun (WGS) entry which is preliminary data.</text>
</comment>
<gene>
    <name evidence="1" type="ORF">G3O07_15215</name>
</gene>
<evidence type="ECO:0000313" key="2">
    <source>
        <dbReference type="Proteomes" id="UP000471751"/>
    </source>
</evidence>
<dbReference type="AlphaFoldDB" id="A0A6I5RSY6"/>
<dbReference type="EMBL" id="JAAHBT010000162">
    <property type="protein sequence ID" value="NES10780.1"/>
    <property type="molecule type" value="Genomic_DNA"/>
</dbReference>
<dbReference type="RefSeq" id="WP_163937424.1">
    <property type="nucleotide sequence ID" value="NZ_BMQU01000003.1"/>
</dbReference>
<keyword evidence="2" id="KW-1185">Reference proteome</keyword>
<sequence length="118" mass="12661">MTWSSVLGALLLICMGAAGAVWQAERYYRPLLDGTNGQLTSCNAARGNLEELTNEQGLKLGELVQAGQRRQDQAEQALKQAAILAKDEFAAANRLQRELTGGNECAAATEVIDQELGL</sequence>
<dbReference type="Proteomes" id="UP000471751">
    <property type="component" value="Unassembled WGS sequence"/>
</dbReference>
<name>A0A6I5RSY6_9PSED</name>
<organism evidence="1 2">
    <name type="scientific">Pseudomonas laurentiana</name>
    <dbReference type="NCBI Taxonomy" id="2364649"/>
    <lineage>
        <taxon>Bacteria</taxon>
        <taxon>Pseudomonadati</taxon>
        <taxon>Pseudomonadota</taxon>
        <taxon>Gammaproteobacteria</taxon>
        <taxon>Pseudomonadales</taxon>
        <taxon>Pseudomonadaceae</taxon>
        <taxon>Pseudomonas</taxon>
    </lineage>
</organism>
<protein>
    <submittedName>
        <fullName evidence="1">Uncharacterized protein</fullName>
    </submittedName>
</protein>
<proteinExistence type="predicted"/>
<reference evidence="1 2" key="1">
    <citation type="submission" date="2020-02" db="EMBL/GenBank/DDBJ databases">
        <title>Broccoli isolated Pseudomonas sp.</title>
        <authorList>
            <person name="Fujikawa T."/>
            <person name="Sawada H."/>
        </authorList>
    </citation>
    <scope>NUCLEOTIDE SEQUENCE [LARGE SCALE GENOMIC DNA]</scope>
    <source>
        <strain evidence="1 2">JCM 32154</strain>
    </source>
</reference>
<accession>A0A6I5RSY6</accession>
<evidence type="ECO:0000313" key="1">
    <source>
        <dbReference type="EMBL" id="NES10780.1"/>
    </source>
</evidence>